<dbReference type="Pfam" id="PF05591">
    <property type="entry name" value="T6SS_VipA"/>
    <property type="match status" value="1"/>
</dbReference>
<gene>
    <name evidence="2" type="ORF">BGC07_03755</name>
</gene>
<name>A0ABX3A058_9GAMM</name>
<dbReference type="NCBIfam" id="TIGR03358">
    <property type="entry name" value="VI_chp_5"/>
    <property type="match status" value="1"/>
</dbReference>
<dbReference type="InterPro" id="IPR008312">
    <property type="entry name" value="T6SS_TssB1"/>
</dbReference>
<reference evidence="2 3" key="1">
    <citation type="submission" date="2016-08" db="EMBL/GenBank/DDBJ databases">
        <title>Draft genome sequence of Candidatus Piscirickettsia litoralis, from seawater.</title>
        <authorList>
            <person name="Wan X."/>
            <person name="Lee A.J."/>
            <person name="Hou S."/>
            <person name="Donachie S.P."/>
        </authorList>
    </citation>
    <scope>NUCLEOTIDE SEQUENCE [LARGE SCALE GENOMIC DNA]</scope>
    <source>
        <strain evidence="2 3">Y2</strain>
    </source>
</reference>
<organism evidence="2 3">
    <name type="scientific">Piscirickettsia litoralis</name>
    <dbReference type="NCBI Taxonomy" id="1891921"/>
    <lineage>
        <taxon>Bacteria</taxon>
        <taxon>Pseudomonadati</taxon>
        <taxon>Pseudomonadota</taxon>
        <taxon>Gammaproteobacteria</taxon>
        <taxon>Thiotrichales</taxon>
        <taxon>Piscirickettsiaceae</taxon>
        <taxon>Piscirickettsia</taxon>
    </lineage>
</organism>
<keyword evidence="3" id="KW-1185">Reference proteome</keyword>
<feature type="coiled-coil region" evidence="1">
    <location>
        <begin position="121"/>
        <end position="155"/>
    </location>
</feature>
<dbReference type="PANTHER" id="PTHR35850">
    <property type="entry name" value="CYTOPLASMIC PROTEIN-RELATED"/>
    <property type="match status" value="1"/>
</dbReference>
<keyword evidence="1" id="KW-0175">Coiled coil</keyword>
<evidence type="ECO:0000313" key="3">
    <source>
        <dbReference type="Proteomes" id="UP000094329"/>
    </source>
</evidence>
<dbReference type="Proteomes" id="UP000094329">
    <property type="component" value="Unassembled WGS sequence"/>
</dbReference>
<protein>
    <submittedName>
        <fullName evidence="2">Type VI secretion system-associated protein</fullName>
    </submittedName>
</protein>
<accession>A0ABX3A058</accession>
<dbReference type="RefSeq" id="WP_069312010.1">
    <property type="nucleotide sequence ID" value="NZ_MDTU01000001.1"/>
</dbReference>
<proteinExistence type="predicted"/>
<dbReference type="EMBL" id="MDTU01000001">
    <property type="protein sequence ID" value="ODN42212.1"/>
    <property type="molecule type" value="Genomic_DNA"/>
</dbReference>
<sequence length="172" mass="19835">MAIQDKLPKSRITLRYPTTVQGQKKEVELPLKMMVIGDLSQGSSKDRQLEIEDREARQLHGNNLNAVMKDMAMTINCKVENKIDPKNCSEIDVQLPIEGMHSFNPEKIAENIPKVNSLLLMKKLLLELQSVVDNKKEFRRKLNELLQNKQSVNQIKEKLNGFQNYRLPTHSQ</sequence>
<dbReference type="PANTHER" id="PTHR35850:SF2">
    <property type="entry name" value="TYPE VI SECRETION SYSTEM CONTRACTILE SHEATH SMALL SUBUNIT"/>
    <property type="match status" value="1"/>
</dbReference>
<comment type="caution">
    <text evidence="2">The sequence shown here is derived from an EMBL/GenBank/DDBJ whole genome shotgun (WGS) entry which is preliminary data.</text>
</comment>
<evidence type="ECO:0000256" key="1">
    <source>
        <dbReference type="SAM" id="Coils"/>
    </source>
</evidence>
<evidence type="ECO:0000313" key="2">
    <source>
        <dbReference type="EMBL" id="ODN42212.1"/>
    </source>
</evidence>